<sequence>MAFDRPQVPPDEKAPVGAAPVPFVVTIDGVGHVPAFSDERVLVSLERAQSLGRLPELRIKLPVGCRRGGCGICRARVLKGNYRSEAMSQEHVSREDRDLGIVLCCSIFALSDITLRLEPAPKARPRTVVAADS</sequence>
<protein>
    <submittedName>
        <fullName evidence="2">2Fe-2S iron-sulfur cluster binding domain-containing protein</fullName>
    </submittedName>
</protein>
<dbReference type="InterPro" id="IPR006058">
    <property type="entry name" value="2Fe2S_fd_BS"/>
</dbReference>
<dbReference type="RefSeq" id="WP_172174811.1">
    <property type="nucleotide sequence ID" value="NZ_WOEZ01000212.1"/>
</dbReference>
<dbReference type="AlphaFoldDB" id="A0A972SMG8"/>
<dbReference type="InterPro" id="IPR001041">
    <property type="entry name" value="2Fe-2S_ferredoxin-type"/>
</dbReference>
<reference evidence="2 3" key="1">
    <citation type="submission" date="2019-11" db="EMBL/GenBank/DDBJ databases">
        <title>Metabolism of dissolved organic matter in forest soils.</title>
        <authorList>
            <person name="Cyle K.T."/>
            <person name="Wilhelm R.C."/>
            <person name="Martinez C.E."/>
        </authorList>
    </citation>
    <scope>NUCLEOTIDE SEQUENCE [LARGE SCALE GENOMIC DNA]</scope>
    <source>
        <strain evidence="2 3">5N</strain>
    </source>
</reference>
<proteinExistence type="predicted"/>
<keyword evidence="3" id="KW-1185">Reference proteome</keyword>
<dbReference type="Gene3D" id="3.10.20.30">
    <property type="match status" value="1"/>
</dbReference>
<comment type="caution">
    <text evidence="2">The sequence shown here is derived from an EMBL/GenBank/DDBJ whole genome shotgun (WGS) entry which is preliminary data.</text>
</comment>
<evidence type="ECO:0000259" key="1">
    <source>
        <dbReference type="Pfam" id="PF00111"/>
    </source>
</evidence>
<dbReference type="EMBL" id="WOEZ01000212">
    <property type="protein sequence ID" value="NPT60254.1"/>
    <property type="molecule type" value="Genomic_DNA"/>
</dbReference>
<feature type="domain" description="2Fe-2S ferredoxin-type" evidence="1">
    <location>
        <begin position="56"/>
        <end position="108"/>
    </location>
</feature>
<evidence type="ECO:0000313" key="3">
    <source>
        <dbReference type="Proteomes" id="UP000655523"/>
    </source>
</evidence>
<dbReference type="PROSITE" id="PS00197">
    <property type="entry name" value="2FE2S_FER_1"/>
    <property type="match status" value="1"/>
</dbReference>
<organism evidence="2 3">
    <name type="scientific">Paraburkholderia elongata</name>
    <dbReference type="NCBI Taxonomy" id="2675747"/>
    <lineage>
        <taxon>Bacteria</taxon>
        <taxon>Pseudomonadati</taxon>
        <taxon>Pseudomonadota</taxon>
        <taxon>Betaproteobacteria</taxon>
        <taxon>Burkholderiales</taxon>
        <taxon>Burkholderiaceae</taxon>
        <taxon>Paraburkholderia</taxon>
    </lineage>
</organism>
<dbReference type="SUPFAM" id="SSF54292">
    <property type="entry name" value="2Fe-2S ferredoxin-like"/>
    <property type="match status" value="1"/>
</dbReference>
<dbReference type="InterPro" id="IPR012675">
    <property type="entry name" value="Beta-grasp_dom_sf"/>
</dbReference>
<dbReference type="Pfam" id="PF00111">
    <property type="entry name" value="Fer2"/>
    <property type="match status" value="1"/>
</dbReference>
<dbReference type="InterPro" id="IPR036010">
    <property type="entry name" value="2Fe-2S_ferredoxin-like_sf"/>
</dbReference>
<accession>A0A972SMG8</accession>
<gene>
    <name evidence="2" type="ORF">GNZ13_38295</name>
</gene>
<evidence type="ECO:0000313" key="2">
    <source>
        <dbReference type="EMBL" id="NPT60254.1"/>
    </source>
</evidence>
<dbReference type="CDD" id="cd00207">
    <property type="entry name" value="fer2"/>
    <property type="match status" value="1"/>
</dbReference>
<name>A0A972SMG8_9BURK</name>
<dbReference type="Proteomes" id="UP000655523">
    <property type="component" value="Unassembled WGS sequence"/>
</dbReference>
<dbReference type="GO" id="GO:0051537">
    <property type="term" value="F:2 iron, 2 sulfur cluster binding"/>
    <property type="evidence" value="ECO:0007669"/>
    <property type="project" value="InterPro"/>
</dbReference>